<feature type="domain" description="Integrase catalytic" evidence="2">
    <location>
        <begin position="1"/>
        <end position="63"/>
    </location>
</feature>
<feature type="non-terminal residue" evidence="3">
    <location>
        <position position="1"/>
    </location>
</feature>
<evidence type="ECO:0000313" key="3">
    <source>
        <dbReference type="EMBL" id="MCH95015.1"/>
    </source>
</evidence>
<dbReference type="Proteomes" id="UP000265520">
    <property type="component" value="Unassembled WGS sequence"/>
</dbReference>
<organism evidence="3 4">
    <name type="scientific">Trifolium medium</name>
    <dbReference type="NCBI Taxonomy" id="97028"/>
    <lineage>
        <taxon>Eukaryota</taxon>
        <taxon>Viridiplantae</taxon>
        <taxon>Streptophyta</taxon>
        <taxon>Embryophyta</taxon>
        <taxon>Tracheophyta</taxon>
        <taxon>Spermatophyta</taxon>
        <taxon>Magnoliopsida</taxon>
        <taxon>eudicotyledons</taxon>
        <taxon>Gunneridae</taxon>
        <taxon>Pentapetalae</taxon>
        <taxon>rosids</taxon>
        <taxon>fabids</taxon>
        <taxon>Fabales</taxon>
        <taxon>Fabaceae</taxon>
        <taxon>Papilionoideae</taxon>
        <taxon>50 kb inversion clade</taxon>
        <taxon>NPAAA clade</taxon>
        <taxon>Hologalegina</taxon>
        <taxon>IRL clade</taxon>
        <taxon>Trifolieae</taxon>
        <taxon>Trifolium</taxon>
    </lineage>
</organism>
<dbReference type="PANTHER" id="PTHR45835:SF99">
    <property type="entry name" value="CHROMO DOMAIN-CONTAINING PROTEIN-RELATED"/>
    <property type="match status" value="1"/>
</dbReference>
<dbReference type="PROSITE" id="PS50994">
    <property type="entry name" value="INTEGRASE"/>
    <property type="match status" value="1"/>
</dbReference>
<evidence type="ECO:0000259" key="2">
    <source>
        <dbReference type="PROSITE" id="PS50994"/>
    </source>
</evidence>
<dbReference type="GO" id="GO:0015074">
    <property type="term" value="P:DNA integration"/>
    <property type="evidence" value="ECO:0007669"/>
    <property type="project" value="InterPro"/>
</dbReference>
<dbReference type="SUPFAM" id="SSF54160">
    <property type="entry name" value="Chromo domain-like"/>
    <property type="match status" value="1"/>
</dbReference>
<evidence type="ECO:0000256" key="1">
    <source>
        <dbReference type="SAM" id="MobiDB-lite"/>
    </source>
</evidence>
<dbReference type="Gene3D" id="3.30.420.10">
    <property type="entry name" value="Ribonuclease H-like superfamily/Ribonuclease H"/>
    <property type="match status" value="1"/>
</dbReference>
<evidence type="ECO:0000313" key="4">
    <source>
        <dbReference type="Proteomes" id="UP000265520"/>
    </source>
</evidence>
<keyword evidence="4" id="KW-1185">Reference proteome</keyword>
<feature type="region of interest" description="Disordered" evidence="1">
    <location>
        <begin position="271"/>
        <end position="311"/>
    </location>
</feature>
<dbReference type="GO" id="GO:0003676">
    <property type="term" value="F:nucleic acid binding"/>
    <property type="evidence" value="ECO:0007669"/>
    <property type="project" value="InterPro"/>
</dbReference>
<dbReference type="PANTHER" id="PTHR45835">
    <property type="entry name" value="YALI0A06105P"/>
    <property type="match status" value="1"/>
</dbReference>
<dbReference type="AlphaFoldDB" id="A0A392N788"/>
<dbReference type="EMBL" id="LXQA010028743">
    <property type="protein sequence ID" value="MCH95015.1"/>
    <property type="molecule type" value="Genomic_DNA"/>
</dbReference>
<dbReference type="InterPro" id="IPR016197">
    <property type="entry name" value="Chromo-like_dom_sf"/>
</dbReference>
<accession>A0A392N788</accession>
<name>A0A392N788_9FABA</name>
<dbReference type="InterPro" id="IPR036397">
    <property type="entry name" value="RNaseH_sf"/>
</dbReference>
<reference evidence="3 4" key="1">
    <citation type="journal article" date="2018" name="Front. Plant Sci.">
        <title>Red Clover (Trifolium pratense) and Zigzag Clover (T. medium) - A Picture of Genomic Similarities and Differences.</title>
        <authorList>
            <person name="Dluhosova J."/>
            <person name="Istvanek J."/>
            <person name="Nedelnik J."/>
            <person name="Repkova J."/>
        </authorList>
    </citation>
    <scope>NUCLEOTIDE SEQUENCE [LARGE SCALE GENOMIC DNA]</scope>
    <source>
        <strain evidence="4">cv. 10/8</strain>
        <tissue evidence="3">Leaf</tissue>
    </source>
</reference>
<dbReference type="SUPFAM" id="SSF53098">
    <property type="entry name" value="Ribonuclease H-like"/>
    <property type="match status" value="1"/>
</dbReference>
<dbReference type="InterPro" id="IPR056924">
    <property type="entry name" value="SH3_Tf2-1"/>
</dbReference>
<dbReference type="InterPro" id="IPR012337">
    <property type="entry name" value="RNaseH-like_sf"/>
</dbReference>
<proteinExistence type="predicted"/>
<dbReference type="Pfam" id="PF24626">
    <property type="entry name" value="SH3_Tf2-1"/>
    <property type="match status" value="1"/>
</dbReference>
<sequence>AYHPQTDGQYEILNKCLEMYLRCFTYDNPKSWVKALPWAEFWYNAAFHTSLGMTPFKALYGRDPPTLIRQPHNAQDASEISEQLANRDELLAKLKTNLHRAQQIMKGQADKKRQDLTMQVGDEVLVKLQPYRQHSAALRKNQKLSMKYFGPFKIIAKVGTVAYKLQLPSTARIHPVFHVSQLKLFKGDTQEPYLPLPLTVTEMGPVMQPAQVLATRTILTGMHQVQKVLVQWENVLQDEATWEDFEDIQASYPNFNLEDKVDFKGKGNVMKSRGKGVQEMGDESHGATNKHNKLPDYEHMGRGQRNVLAGN</sequence>
<dbReference type="InterPro" id="IPR001584">
    <property type="entry name" value="Integrase_cat-core"/>
</dbReference>
<comment type="caution">
    <text evidence="3">The sequence shown here is derived from an EMBL/GenBank/DDBJ whole genome shotgun (WGS) entry which is preliminary data.</text>
</comment>
<protein>
    <submittedName>
        <fullName evidence="3">Ty3/gypsy retrotransposon protein</fullName>
    </submittedName>
</protein>